<protein>
    <submittedName>
        <fullName evidence="1">Uncharacterized protein</fullName>
    </submittedName>
</protein>
<dbReference type="PROSITE" id="PS50011">
    <property type="entry name" value="PROTEIN_KINASE_DOM"/>
    <property type="match status" value="1"/>
</dbReference>
<accession>A0A4P7NPN3</accession>
<dbReference type="GO" id="GO:0005524">
    <property type="term" value="F:ATP binding"/>
    <property type="evidence" value="ECO:0007669"/>
    <property type="project" value="InterPro"/>
</dbReference>
<dbReference type="GO" id="GO:0004672">
    <property type="term" value="F:protein kinase activity"/>
    <property type="evidence" value="ECO:0007669"/>
    <property type="project" value="InterPro"/>
</dbReference>
<proteinExistence type="predicted"/>
<gene>
    <name evidence="1" type="ORF">PoMZ_06006</name>
</gene>
<dbReference type="Proteomes" id="UP000294847">
    <property type="component" value="Chromosome 6"/>
</dbReference>
<name>A0A4P7NPN3_PYROR</name>
<evidence type="ECO:0000313" key="2">
    <source>
        <dbReference type="Proteomes" id="UP000294847"/>
    </source>
</evidence>
<dbReference type="Gene3D" id="3.30.200.20">
    <property type="entry name" value="Phosphorylase Kinase, domain 1"/>
    <property type="match status" value="1"/>
</dbReference>
<reference evidence="1 2" key="1">
    <citation type="journal article" date="2019" name="Mol. Biol. Evol.">
        <title>Blast fungal genomes show frequent chromosomal changes, gene gains and losses, and effector gene turnover.</title>
        <authorList>
            <person name="Gomez Luciano L.B."/>
            <person name="Jason Tsai I."/>
            <person name="Chuma I."/>
            <person name="Tosa Y."/>
            <person name="Chen Y.H."/>
            <person name="Li J.Y."/>
            <person name="Li M.Y."/>
            <person name="Jade Lu M.Y."/>
            <person name="Nakayashiki H."/>
            <person name="Li W.H."/>
        </authorList>
    </citation>
    <scope>NUCLEOTIDE SEQUENCE [LARGE SCALE GENOMIC DNA]</scope>
    <source>
        <strain evidence="1">MZ5-1-6</strain>
    </source>
</reference>
<dbReference type="InterPro" id="IPR011009">
    <property type="entry name" value="Kinase-like_dom_sf"/>
</dbReference>
<organism evidence="1 2">
    <name type="scientific">Pyricularia oryzae</name>
    <name type="common">Rice blast fungus</name>
    <name type="synonym">Magnaporthe oryzae</name>
    <dbReference type="NCBI Taxonomy" id="318829"/>
    <lineage>
        <taxon>Eukaryota</taxon>
        <taxon>Fungi</taxon>
        <taxon>Dikarya</taxon>
        <taxon>Ascomycota</taxon>
        <taxon>Pezizomycotina</taxon>
        <taxon>Sordariomycetes</taxon>
        <taxon>Sordariomycetidae</taxon>
        <taxon>Magnaporthales</taxon>
        <taxon>Pyriculariaceae</taxon>
        <taxon>Pyricularia</taxon>
    </lineage>
</organism>
<dbReference type="InterPro" id="IPR000719">
    <property type="entry name" value="Prot_kinase_dom"/>
</dbReference>
<dbReference type="Gene3D" id="1.10.510.10">
    <property type="entry name" value="Transferase(Phosphotransferase) domain 1"/>
    <property type="match status" value="1"/>
</dbReference>
<dbReference type="SUPFAM" id="SSF56112">
    <property type="entry name" value="Protein kinase-like (PK-like)"/>
    <property type="match status" value="1"/>
</dbReference>
<sequence>MAVKYGHMFRDRNGDDYLFINNLAKGSFQLAQRVLHLRTGRVVVRKICLTGKYKDNNENWDAGLAAQLSRTEWVPIEGVEPPRFARLISATPSAVDSFWELYNCGSIMDIEETCVMQRVLMSPGFLMRYVRQVLSSLVHLYSMPFDVVHNDLDLRNVWVHLPAQGPPDFYIGDFGEALIDLKPGTGKQGVDIRMFNSFFATLDQDRTLRGSPSTTDRWNLLALKDIVNKLHKQCVNEVSFEKGTVKDLIPFIKATIASVSQLEAAHSSAGKPILEPEFAQLLKDRTNAITAPKHGDWQGQPLLHDTMQEIKIASGIRGPWYMAEVDPCSQHVSNIGRDARG</sequence>
<dbReference type="AlphaFoldDB" id="A0A4P7NPN3"/>
<evidence type="ECO:0000313" key="1">
    <source>
        <dbReference type="EMBL" id="QBZ64311.1"/>
    </source>
</evidence>
<dbReference type="EMBL" id="CP034209">
    <property type="protein sequence ID" value="QBZ64311.1"/>
    <property type="molecule type" value="Genomic_DNA"/>
</dbReference>